<evidence type="ECO:0000256" key="5">
    <source>
        <dbReference type="SAM" id="SignalP"/>
    </source>
</evidence>
<evidence type="ECO:0000256" key="3">
    <source>
        <dbReference type="ARBA" id="ARBA00022729"/>
    </source>
</evidence>
<dbReference type="AlphaFoldDB" id="A0A511J2V4"/>
<name>A0A511J2V4_9ENTE</name>
<dbReference type="GO" id="GO:0055052">
    <property type="term" value="C:ATP-binding cassette (ABC) transporter complex, substrate-binding subunit-containing"/>
    <property type="evidence" value="ECO:0007669"/>
    <property type="project" value="TreeGrafter"/>
</dbReference>
<proteinExistence type="inferred from homology"/>
<comment type="caution">
    <text evidence="6">The sequence shown here is derived from an EMBL/GenBank/DDBJ whole genome shotgun (WGS) entry which is preliminary data.</text>
</comment>
<dbReference type="Gene3D" id="3.40.190.10">
    <property type="entry name" value="Periplasmic binding protein-like II"/>
    <property type="match status" value="1"/>
</dbReference>
<dbReference type="InterPro" id="IPR006059">
    <property type="entry name" value="SBP"/>
</dbReference>
<dbReference type="Pfam" id="PF13416">
    <property type="entry name" value="SBP_bac_8"/>
    <property type="match status" value="1"/>
</dbReference>
<feature type="chain" id="PRO_5038842520" evidence="5">
    <location>
        <begin position="22"/>
        <end position="419"/>
    </location>
</feature>
<dbReference type="CDD" id="cd14748">
    <property type="entry name" value="PBP2_UgpB"/>
    <property type="match status" value="1"/>
</dbReference>
<evidence type="ECO:0000313" key="6">
    <source>
        <dbReference type="EMBL" id="GEL92335.1"/>
    </source>
</evidence>
<dbReference type="PROSITE" id="PS51257">
    <property type="entry name" value="PROKAR_LIPOPROTEIN"/>
    <property type="match status" value="1"/>
</dbReference>
<dbReference type="RefSeq" id="WP_010751321.1">
    <property type="nucleotide sequence ID" value="NZ_BJWF01000020.1"/>
</dbReference>
<feature type="region of interest" description="Disordered" evidence="4">
    <location>
        <begin position="393"/>
        <end position="419"/>
    </location>
</feature>
<dbReference type="PANTHER" id="PTHR30061">
    <property type="entry name" value="MALTOSE-BINDING PERIPLASMIC PROTEIN"/>
    <property type="match status" value="1"/>
</dbReference>
<feature type="signal peptide" evidence="5">
    <location>
        <begin position="1"/>
        <end position="21"/>
    </location>
</feature>
<sequence>MKKIVKGLIIAGVLVLLSACGKSGTQKEQTDDGKQKITFWGSWSGTQVDQLNQLIDQYNKSQDSYTVTYKVQDNVEEKLLTGMAGGEIPDVIMWDRVNTKMYAEKNALLDLDSLIEKDHIDLNDFYEETVKEMSADGKQYGIPLLVDNRSLFYNKKLLAQAGVTPPKTWEELLNVAEKTTKWEGKQLVQAGFSLDDVGLFNMWLQQAGGTMLSEDGKTTAFNSKAGLEVLNFWNQLLNEKKVYQQGFNDGTDAFAAGKVALMYNGPWALADYDKVEGLEYGVVPPVSGPNGDKGALTGGFGLVIPKNAKNKDAAWDFIKWWTINPEIGIEFAKISNWLPANKTAAKDPYFADNEKYKAFVETMDFAKIRPTVTGYSDLEKLAVNPQLENMLAEKETPQQALENAQKQGNKILKEGSSNE</sequence>
<keyword evidence="2" id="KW-0813">Transport</keyword>
<feature type="compositionally biased region" description="Polar residues" evidence="4">
    <location>
        <begin position="397"/>
        <end position="408"/>
    </location>
</feature>
<keyword evidence="3 5" id="KW-0732">Signal</keyword>
<protein>
    <submittedName>
        <fullName evidence="6">Sugar ABC transporter substrate-binding protein</fullName>
    </submittedName>
</protein>
<dbReference type="PANTHER" id="PTHR30061:SF50">
    <property type="entry name" value="MALTOSE_MALTODEXTRIN-BINDING PERIPLASMIC PROTEIN"/>
    <property type="match status" value="1"/>
</dbReference>
<dbReference type="GO" id="GO:0042956">
    <property type="term" value="P:maltodextrin transmembrane transport"/>
    <property type="evidence" value="ECO:0007669"/>
    <property type="project" value="TreeGrafter"/>
</dbReference>
<evidence type="ECO:0000256" key="2">
    <source>
        <dbReference type="ARBA" id="ARBA00022448"/>
    </source>
</evidence>
<dbReference type="GO" id="GO:0015768">
    <property type="term" value="P:maltose transport"/>
    <property type="evidence" value="ECO:0007669"/>
    <property type="project" value="TreeGrafter"/>
</dbReference>
<gene>
    <name evidence="6" type="ORF">EVI01_16720</name>
</gene>
<reference evidence="6 7" key="1">
    <citation type="submission" date="2019-07" db="EMBL/GenBank/DDBJ databases">
        <title>Whole genome shotgun sequence of Enterococcus villorum NBRC 100699.</title>
        <authorList>
            <person name="Hosoyama A."/>
            <person name="Uohara A."/>
            <person name="Ohji S."/>
            <person name="Ichikawa N."/>
        </authorList>
    </citation>
    <scope>NUCLEOTIDE SEQUENCE [LARGE SCALE GENOMIC DNA]</scope>
    <source>
        <strain evidence="6 7">NBRC 100699</strain>
    </source>
</reference>
<dbReference type="Proteomes" id="UP000321830">
    <property type="component" value="Unassembled WGS sequence"/>
</dbReference>
<dbReference type="GO" id="GO:1901982">
    <property type="term" value="F:maltose binding"/>
    <property type="evidence" value="ECO:0007669"/>
    <property type="project" value="TreeGrafter"/>
</dbReference>
<dbReference type="SUPFAM" id="SSF53850">
    <property type="entry name" value="Periplasmic binding protein-like II"/>
    <property type="match status" value="1"/>
</dbReference>
<comment type="similarity">
    <text evidence="1">Belongs to the bacterial solute-binding protein 1 family.</text>
</comment>
<evidence type="ECO:0000256" key="1">
    <source>
        <dbReference type="ARBA" id="ARBA00008520"/>
    </source>
</evidence>
<dbReference type="EMBL" id="BJWF01000020">
    <property type="protein sequence ID" value="GEL92335.1"/>
    <property type="molecule type" value="Genomic_DNA"/>
</dbReference>
<evidence type="ECO:0000313" key="7">
    <source>
        <dbReference type="Proteomes" id="UP000321830"/>
    </source>
</evidence>
<accession>A0A511J2V4</accession>
<organism evidence="6 7">
    <name type="scientific">Enterococcus villorum</name>
    <dbReference type="NCBI Taxonomy" id="112904"/>
    <lineage>
        <taxon>Bacteria</taxon>
        <taxon>Bacillati</taxon>
        <taxon>Bacillota</taxon>
        <taxon>Bacilli</taxon>
        <taxon>Lactobacillales</taxon>
        <taxon>Enterococcaceae</taxon>
        <taxon>Enterococcus</taxon>
    </lineage>
</organism>
<evidence type="ECO:0000256" key="4">
    <source>
        <dbReference type="SAM" id="MobiDB-lite"/>
    </source>
</evidence>